<proteinExistence type="predicted"/>
<dbReference type="Proteomes" id="UP000019102">
    <property type="component" value="Unassembled WGS sequence"/>
</dbReference>
<reference evidence="1 2" key="1">
    <citation type="journal article" date="2014" name="Genome Announc.">
        <title>Draft Genome Sequence of the Boron-Tolerant and Moderately Halotolerant Bacterium Gracilibacillus boraciitolerans JCM 21714T.</title>
        <authorList>
            <person name="Ahmed I."/>
            <person name="Oshima K."/>
            <person name="Suda W."/>
            <person name="Kitamura K."/>
            <person name="Iida T."/>
            <person name="Ohmori Y."/>
            <person name="Fujiwara T."/>
            <person name="Hattori M."/>
            <person name="Ohkuma M."/>
        </authorList>
    </citation>
    <scope>NUCLEOTIDE SEQUENCE [LARGE SCALE GENOMIC DNA]</scope>
    <source>
        <strain evidence="1 2">JCM 21714</strain>
    </source>
</reference>
<evidence type="ECO:0000313" key="2">
    <source>
        <dbReference type="Proteomes" id="UP000019102"/>
    </source>
</evidence>
<comment type="caution">
    <text evidence="1">The sequence shown here is derived from an EMBL/GenBank/DDBJ whole genome shotgun (WGS) entry which is preliminary data.</text>
</comment>
<gene>
    <name evidence="1" type="ORF">JCM21714_2155</name>
</gene>
<keyword evidence="2" id="KW-1185">Reference proteome</keyword>
<organism evidence="1 2">
    <name type="scientific">Gracilibacillus boraciitolerans JCM 21714</name>
    <dbReference type="NCBI Taxonomy" id="1298598"/>
    <lineage>
        <taxon>Bacteria</taxon>
        <taxon>Bacillati</taxon>
        <taxon>Bacillota</taxon>
        <taxon>Bacilli</taxon>
        <taxon>Bacillales</taxon>
        <taxon>Bacillaceae</taxon>
        <taxon>Gracilibacillus</taxon>
    </lineage>
</organism>
<protein>
    <submittedName>
        <fullName evidence="1">Beta-glucosidase</fullName>
    </submittedName>
</protein>
<name>W4VIT1_9BACI</name>
<evidence type="ECO:0000313" key="1">
    <source>
        <dbReference type="EMBL" id="GAE93117.1"/>
    </source>
</evidence>
<sequence length="54" mass="6465">MQMPINMKTVEEQYEDVPHDMAPYMDTDEHVYNFGFGLNWSGCIKDKRSSKYMR</sequence>
<dbReference type="eggNOG" id="COG1472">
    <property type="taxonomic scope" value="Bacteria"/>
</dbReference>
<accession>W4VIT1</accession>
<dbReference type="STRING" id="1298598.JCM21714_2155"/>
<dbReference type="EMBL" id="BAVS01000009">
    <property type="protein sequence ID" value="GAE93117.1"/>
    <property type="molecule type" value="Genomic_DNA"/>
</dbReference>
<dbReference type="AlphaFoldDB" id="W4VIT1"/>